<dbReference type="Gene3D" id="1.10.10.10">
    <property type="entry name" value="Winged helix-like DNA-binding domain superfamily/Winged helix DNA-binding domain"/>
    <property type="match status" value="1"/>
</dbReference>
<keyword evidence="1" id="KW-0805">Transcription regulation</keyword>
<protein>
    <recommendedName>
        <fullName evidence="4">HTH hxlR-type domain-containing protein</fullName>
    </recommendedName>
</protein>
<dbReference type="PROSITE" id="PS51118">
    <property type="entry name" value="HTH_HXLR"/>
    <property type="match status" value="1"/>
</dbReference>
<gene>
    <name evidence="5" type="ORF">BFW38_09375</name>
</gene>
<dbReference type="InterPro" id="IPR036388">
    <property type="entry name" value="WH-like_DNA-bd_sf"/>
</dbReference>
<dbReference type="EMBL" id="MDTQ01000001">
    <property type="protein sequence ID" value="ODC03720.1"/>
    <property type="molecule type" value="Genomic_DNA"/>
</dbReference>
<evidence type="ECO:0000256" key="2">
    <source>
        <dbReference type="ARBA" id="ARBA00023125"/>
    </source>
</evidence>
<dbReference type="PANTHER" id="PTHR33204">
    <property type="entry name" value="TRANSCRIPTIONAL REGULATOR, MARR FAMILY"/>
    <property type="match status" value="1"/>
</dbReference>
<keyword evidence="3" id="KW-0804">Transcription</keyword>
<dbReference type="OrthoDB" id="9807069at2"/>
<evidence type="ECO:0000313" key="5">
    <source>
        <dbReference type="EMBL" id="ODC03720.1"/>
    </source>
</evidence>
<evidence type="ECO:0000259" key="4">
    <source>
        <dbReference type="PROSITE" id="PS51118"/>
    </source>
</evidence>
<dbReference type="PANTHER" id="PTHR33204:SF37">
    <property type="entry name" value="HTH-TYPE TRANSCRIPTIONAL REGULATOR YODB"/>
    <property type="match status" value="1"/>
</dbReference>
<name>A0A1E2V9N4_9GAMM</name>
<evidence type="ECO:0000256" key="3">
    <source>
        <dbReference type="ARBA" id="ARBA00023163"/>
    </source>
</evidence>
<accession>A0A1E2V9N4</accession>
<keyword evidence="2" id="KW-0238">DNA-binding</keyword>
<dbReference type="Pfam" id="PF01638">
    <property type="entry name" value="HxlR"/>
    <property type="match status" value="1"/>
</dbReference>
<dbReference type="SUPFAM" id="SSF46785">
    <property type="entry name" value="Winged helix' DNA-binding domain"/>
    <property type="match status" value="1"/>
</dbReference>
<feature type="domain" description="HTH hxlR-type" evidence="4">
    <location>
        <begin position="18"/>
        <end position="117"/>
    </location>
</feature>
<reference evidence="5 6" key="1">
    <citation type="submission" date="2016-08" db="EMBL/GenBank/DDBJ databases">
        <authorList>
            <person name="Seilhamer J.J."/>
        </authorList>
    </citation>
    <scope>NUCLEOTIDE SEQUENCE [LARGE SCALE GENOMIC DNA]</scope>
    <source>
        <strain evidence="5 6">PH27A</strain>
    </source>
</reference>
<evidence type="ECO:0000256" key="1">
    <source>
        <dbReference type="ARBA" id="ARBA00023015"/>
    </source>
</evidence>
<dbReference type="InterPro" id="IPR002577">
    <property type="entry name" value="HTH_HxlR"/>
</dbReference>
<keyword evidence="6" id="KW-1185">Reference proteome</keyword>
<dbReference type="RefSeq" id="WP_068998177.1">
    <property type="nucleotide sequence ID" value="NZ_MDTQ01000001.1"/>
</dbReference>
<dbReference type="Proteomes" id="UP000094291">
    <property type="component" value="Unassembled WGS sequence"/>
</dbReference>
<comment type="caution">
    <text evidence="5">The sequence shown here is derived from an EMBL/GenBank/DDBJ whole genome shotgun (WGS) entry which is preliminary data.</text>
</comment>
<proteinExistence type="predicted"/>
<dbReference type="InterPro" id="IPR036390">
    <property type="entry name" value="WH_DNA-bd_sf"/>
</dbReference>
<sequence length="131" mass="14831">MTFSIPSTHPTDILDNMLSPSDILKHVCSRWGARILITLNQHSSLRFSELRSELKNVSEKMLAQTLQTLAHDGFILRDAYATMPPIVEYRLTLLGEELAGHVGQLVQWIDLNLEQIQQARNQEVATPDIPQ</sequence>
<organism evidence="5 6">
    <name type="scientific">Terasakiispira papahanaumokuakeensis</name>
    <dbReference type="NCBI Taxonomy" id="197479"/>
    <lineage>
        <taxon>Bacteria</taxon>
        <taxon>Pseudomonadati</taxon>
        <taxon>Pseudomonadota</taxon>
        <taxon>Gammaproteobacteria</taxon>
        <taxon>Oceanospirillales</taxon>
        <taxon>Terasakiispira</taxon>
    </lineage>
</organism>
<evidence type="ECO:0000313" key="6">
    <source>
        <dbReference type="Proteomes" id="UP000094291"/>
    </source>
</evidence>
<dbReference type="AlphaFoldDB" id="A0A1E2V9N4"/>
<dbReference type="GO" id="GO:0003677">
    <property type="term" value="F:DNA binding"/>
    <property type="evidence" value="ECO:0007669"/>
    <property type="project" value="UniProtKB-KW"/>
</dbReference>
<dbReference type="STRING" id="197479.BFW38_09375"/>